<dbReference type="Proteomes" id="UP001234178">
    <property type="component" value="Unassembled WGS sequence"/>
</dbReference>
<dbReference type="EMBL" id="JAOYFB010000004">
    <property type="protein sequence ID" value="KAK4014740.1"/>
    <property type="molecule type" value="Genomic_DNA"/>
</dbReference>
<sequence length="547" mass="61845">MFADVSRKESRGSLPTGMVEDEAFIHSLPSEVLEYIIGLVSPYNDLQSCKLVCKKWLEVVQEVVNKHQMRFLSSINNNNIHWETLPSSHDLFTTISRRYSHAACYYDNYMYVFGGCTSTNTTFNDLWKLNLSSRTWVRPLPTGSYPSPKACATLVCYKDSLILYGGWTQSSSSPLHQVCQLFNELNIYRLKTNKWDYEYTHPAPPSAAGHSATVHGHHMIVFGGIRRQLSLGQPSQEILCYDLENNSWYQKEIEEPKPQGRYGQTQIALNEHNLLVIGGCGGPNSVFNDVWLLNMEGPRWRWRELTVEDQEHGACHMWCSPGCKVEEKVVFLCRRPNAQQASSPHPAYASHYNMSAQIRGRSVWVPPVENPIDRPNNRVPEEKNIKGNGDLNLRRQEVDPKEPVRIHPRPGTRPSVRPNAMKNRGKQLEALKQMEERIQRLQGNAREIPKVKVPSGSQSSMSLCLLDISEALSKYRVRWLPPNDSFTNGRGSPEEAVLYSIVHGRGELIVFGGVQKFIATQATTNSPGGPNIVSNAVYFIQAPKSII</sequence>
<dbReference type="PROSITE" id="PS50181">
    <property type="entry name" value="FBOX"/>
    <property type="match status" value="1"/>
</dbReference>
<dbReference type="SUPFAM" id="SSF81383">
    <property type="entry name" value="F-box domain"/>
    <property type="match status" value="1"/>
</dbReference>
<dbReference type="SUPFAM" id="SSF117281">
    <property type="entry name" value="Kelch motif"/>
    <property type="match status" value="1"/>
</dbReference>
<protein>
    <recommendedName>
        <fullName evidence="1">F-box domain-containing protein</fullName>
    </recommendedName>
</protein>
<dbReference type="InterPro" id="IPR001810">
    <property type="entry name" value="F-box_dom"/>
</dbReference>
<organism evidence="2 3">
    <name type="scientific">Daphnia magna</name>
    <dbReference type="NCBI Taxonomy" id="35525"/>
    <lineage>
        <taxon>Eukaryota</taxon>
        <taxon>Metazoa</taxon>
        <taxon>Ecdysozoa</taxon>
        <taxon>Arthropoda</taxon>
        <taxon>Crustacea</taxon>
        <taxon>Branchiopoda</taxon>
        <taxon>Diplostraca</taxon>
        <taxon>Cladocera</taxon>
        <taxon>Anomopoda</taxon>
        <taxon>Daphniidae</taxon>
        <taxon>Daphnia</taxon>
    </lineage>
</organism>
<dbReference type="PANTHER" id="PTHR46432:SF1">
    <property type="entry name" value="F-BOX ONLY PROTEIN 42"/>
    <property type="match status" value="1"/>
</dbReference>
<accession>A0ABQ9ZQ54</accession>
<evidence type="ECO:0000313" key="3">
    <source>
        <dbReference type="Proteomes" id="UP001234178"/>
    </source>
</evidence>
<dbReference type="Gene3D" id="2.120.10.80">
    <property type="entry name" value="Kelch-type beta propeller"/>
    <property type="match status" value="1"/>
</dbReference>
<reference evidence="2 3" key="1">
    <citation type="journal article" date="2023" name="Nucleic Acids Res.">
        <title>The hologenome of Daphnia magna reveals possible DNA methylation and microbiome-mediated evolution of the host genome.</title>
        <authorList>
            <person name="Chaturvedi A."/>
            <person name="Li X."/>
            <person name="Dhandapani V."/>
            <person name="Marshall H."/>
            <person name="Kissane S."/>
            <person name="Cuenca-Cambronero M."/>
            <person name="Asole G."/>
            <person name="Calvet F."/>
            <person name="Ruiz-Romero M."/>
            <person name="Marangio P."/>
            <person name="Guigo R."/>
            <person name="Rago D."/>
            <person name="Mirbahai L."/>
            <person name="Eastwood N."/>
            <person name="Colbourne J.K."/>
            <person name="Zhou J."/>
            <person name="Mallon E."/>
            <person name="Orsini L."/>
        </authorList>
    </citation>
    <scope>NUCLEOTIDE SEQUENCE [LARGE SCALE GENOMIC DNA]</scope>
    <source>
        <strain evidence="2">LRV0_1</strain>
    </source>
</reference>
<feature type="domain" description="F-box" evidence="1">
    <location>
        <begin position="22"/>
        <end position="71"/>
    </location>
</feature>
<dbReference type="Pfam" id="PF12937">
    <property type="entry name" value="F-box-like"/>
    <property type="match status" value="1"/>
</dbReference>
<keyword evidence="3" id="KW-1185">Reference proteome</keyword>
<proteinExistence type="predicted"/>
<dbReference type="InterPro" id="IPR036047">
    <property type="entry name" value="F-box-like_dom_sf"/>
</dbReference>
<dbReference type="InterPro" id="IPR052821">
    <property type="entry name" value="F-box_only_SRC"/>
</dbReference>
<gene>
    <name evidence="2" type="ORF">OUZ56_027250</name>
</gene>
<dbReference type="PANTHER" id="PTHR46432">
    <property type="entry name" value="F-BOX ONLY PROTEIN 42"/>
    <property type="match status" value="1"/>
</dbReference>
<name>A0ABQ9ZQ54_9CRUS</name>
<evidence type="ECO:0000313" key="2">
    <source>
        <dbReference type="EMBL" id="KAK4014740.1"/>
    </source>
</evidence>
<dbReference type="SMART" id="SM00256">
    <property type="entry name" value="FBOX"/>
    <property type="match status" value="1"/>
</dbReference>
<dbReference type="Pfam" id="PF13415">
    <property type="entry name" value="Beta-prop_FBX42"/>
    <property type="match status" value="1"/>
</dbReference>
<comment type="caution">
    <text evidence="2">The sequence shown here is derived from an EMBL/GenBank/DDBJ whole genome shotgun (WGS) entry which is preliminary data.</text>
</comment>
<evidence type="ECO:0000259" key="1">
    <source>
        <dbReference type="PROSITE" id="PS50181"/>
    </source>
</evidence>
<dbReference type="CDD" id="cd22110">
    <property type="entry name" value="F-box_FBXO42"/>
    <property type="match status" value="1"/>
</dbReference>
<dbReference type="InterPro" id="IPR015915">
    <property type="entry name" value="Kelch-typ_b-propeller"/>
</dbReference>
<dbReference type="Gene3D" id="1.20.1280.50">
    <property type="match status" value="1"/>
</dbReference>